<evidence type="ECO:0008006" key="3">
    <source>
        <dbReference type="Google" id="ProtNLM"/>
    </source>
</evidence>
<dbReference type="InterPro" id="IPR025886">
    <property type="entry name" value="PP2-like"/>
</dbReference>
<dbReference type="Proteomes" id="UP001642360">
    <property type="component" value="Unassembled WGS sequence"/>
</dbReference>
<sequence>MGAGFSDFGRESIEAPSKPGLGEIPESCVALILTCLDAPEICRLAVLNRVFHRASSADFVWESKLPENYRVLVKKLLDESPESLAKKELYAKLCRPNRFDGGSKEVWLEKGRGGLCVSISWKGMKITGIDDRRYWNHIPTDESRFHTVAYLQQIWWLEVDGNLEFEFPAGNYSLFFRLHLGKPSKRLGRPVCNLERVHGWSIKPVRFHLSTSNGQHAISQCYLNEPGRWINHHVGDFFVEDSNIPMKIKFSMTQIDCTHTKGGLCLDSVFIYPIAYLQQIWWLEVDGNLEFEFPAGNYSLFFRLHLGKPSKRLGRPVCNLERVHGWSIKPVRFHLSTSNGQHAISQCYLNEPGRWINHHVGDFFVEDSNIPMKIKFSMTQIDCTHTKGGLCLDSVFIYPSEFGERLKQFSICR</sequence>
<dbReference type="CDD" id="cd22162">
    <property type="entry name" value="F-box_AtSKIP3-like"/>
    <property type="match status" value="1"/>
</dbReference>
<dbReference type="InterPro" id="IPR036047">
    <property type="entry name" value="F-box-like_dom_sf"/>
</dbReference>
<reference evidence="1 2" key="1">
    <citation type="submission" date="2024-02" db="EMBL/GenBank/DDBJ databases">
        <authorList>
            <person name="Vignale AGUSTIN F."/>
            <person name="Sosa J E."/>
            <person name="Modenutti C."/>
        </authorList>
    </citation>
    <scope>NUCLEOTIDE SEQUENCE [LARGE SCALE GENOMIC DNA]</scope>
</reference>
<organism evidence="1 2">
    <name type="scientific">Ilex paraguariensis</name>
    <name type="common">yerba mate</name>
    <dbReference type="NCBI Taxonomy" id="185542"/>
    <lineage>
        <taxon>Eukaryota</taxon>
        <taxon>Viridiplantae</taxon>
        <taxon>Streptophyta</taxon>
        <taxon>Embryophyta</taxon>
        <taxon>Tracheophyta</taxon>
        <taxon>Spermatophyta</taxon>
        <taxon>Magnoliopsida</taxon>
        <taxon>eudicotyledons</taxon>
        <taxon>Gunneridae</taxon>
        <taxon>Pentapetalae</taxon>
        <taxon>asterids</taxon>
        <taxon>campanulids</taxon>
        <taxon>Aquifoliales</taxon>
        <taxon>Aquifoliaceae</taxon>
        <taxon>Ilex</taxon>
    </lineage>
</organism>
<dbReference type="EMBL" id="CAUOFW020003613">
    <property type="protein sequence ID" value="CAK9160984.1"/>
    <property type="molecule type" value="Genomic_DNA"/>
</dbReference>
<gene>
    <name evidence="1" type="ORF">ILEXP_LOCUS29772</name>
</gene>
<dbReference type="Pfam" id="PF14299">
    <property type="entry name" value="PP2"/>
    <property type="match status" value="2"/>
</dbReference>
<evidence type="ECO:0000313" key="2">
    <source>
        <dbReference type="Proteomes" id="UP001642360"/>
    </source>
</evidence>
<dbReference type="PANTHER" id="PTHR31960">
    <property type="entry name" value="F-BOX PROTEIN PP2-A15"/>
    <property type="match status" value="1"/>
</dbReference>
<evidence type="ECO:0000313" key="1">
    <source>
        <dbReference type="EMBL" id="CAK9160984.1"/>
    </source>
</evidence>
<comment type="caution">
    <text evidence="1">The sequence shown here is derived from an EMBL/GenBank/DDBJ whole genome shotgun (WGS) entry which is preliminary data.</text>
</comment>
<protein>
    <recommendedName>
        <fullName evidence="3">F-box domain-containing protein</fullName>
    </recommendedName>
</protein>
<accession>A0ABC8SV10</accession>
<proteinExistence type="predicted"/>
<keyword evidence="2" id="KW-1185">Reference proteome</keyword>
<dbReference type="AlphaFoldDB" id="A0ABC8SV10"/>
<name>A0ABC8SV10_9AQUA</name>
<dbReference type="SUPFAM" id="SSF81383">
    <property type="entry name" value="F-box domain"/>
    <property type="match status" value="1"/>
</dbReference>
<dbReference type="PANTHER" id="PTHR31960:SF18">
    <property type="entry name" value="F-BOX PROTEIN PP2-A14"/>
    <property type="match status" value="1"/>
</dbReference>